<evidence type="ECO:0000313" key="1">
    <source>
        <dbReference type="EMBL" id="VDL57218.1"/>
    </source>
</evidence>
<protein>
    <submittedName>
        <fullName evidence="3">Extracellular metalloproteinase</fullName>
    </submittedName>
</protein>
<gene>
    <name evidence="1" type="ORF">HDID_LOCUS4916</name>
</gene>
<evidence type="ECO:0000313" key="2">
    <source>
        <dbReference type="Proteomes" id="UP000274504"/>
    </source>
</evidence>
<evidence type="ECO:0000313" key="3">
    <source>
        <dbReference type="WBParaSite" id="HDID_0000491801-mRNA-1"/>
    </source>
</evidence>
<dbReference type="WBParaSite" id="HDID_0000491801-mRNA-1">
    <property type="protein sequence ID" value="HDID_0000491801-mRNA-1"/>
    <property type="gene ID" value="HDID_0000491801"/>
</dbReference>
<sequence>MRTKFPATVMVLDVVEGNEGDIMTSPFFHRALVNADADTYVETLQTMVVKPPWIDGVANGGRPCILQQDFALFHIALTIHDWMAENFHHHVIPNLRPPASPDPNSFNYFP</sequence>
<dbReference type="GO" id="GO:0003676">
    <property type="term" value="F:nucleic acid binding"/>
    <property type="evidence" value="ECO:0007669"/>
    <property type="project" value="InterPro"/>
</dbReference>
<dbReference type="AlphaFoldDB" id="A0A0R3SJ03"/>
<organism evidence="3">
    <name type="scientific">Hymenolepis diminuta</name>
    <name type="common">Rat tapeworm</name>
    <dbReference type="NCBI Taxonomy" id="6216"/>
    <lineage>
        <taxon>Eukaryota</taxon>
        <taxon>Metazoa</taxon>
        <taxon>Spiralia</taxon>
        <taxon>Lophotrochozoa</taxon>
        <taxon>Platyhelminthes</taxon>
        <taxon>Cestoda</taxon>
        <taxon>Eucestoda</taxon>
        <taxon>Cyclophyllidea</taxon>
        <taxon>Hymenolepididae</taxon>
        <taxon>Hymenolepis</taxon>
    </lineage>
</organism>
<proteinExistence type="predicted"/>
<dbReference type="OrthoDB" id="10006939at2759"/>
<dbReference type="InterPro" id="IPR036397">
    <property type="entry name" value="RNaseH_sf"/>
</dbReference>
<dbReference type="EMBL" id="UYSG01002134">
    <property type="protein sequence ID" value="VDL57218.1"/>
    <property type="molecule type" value="Genomic_DNA"/>
</dbReference>
<reference evidence="3" key="1">
    <citation type="submission" date="2017-02" db="UniProtKB">
        <authorList>
            <consortium name="WormBaseParasite"/>
        </authorList>
    </citation>
    <scope>IDENTIFICATION</scope>
</reference>
<dbReference type="Gene3D" id="3.30.420.10">
    <property type="entry name" value="Ribonuclease H-like superfamily/Ribonuclease H"/>
    <property type="match status" value="1"/>
</dbReference>
<reference evidence="1 2" key="2">
    <citation type="submission" date="2018-11" db="EMBL/GenBank/DDBJ databases">
        <authorList>
            <consortium name="Pathogen Informatics"/>
        </authorList>
    </citation>
    <scope>NUCLEOTIDE SEQUENCE [LARGE SCALE GENOMIC DNA]</scope>
</reference>
<name>A0A0R3SJ03_HYMDI</name>
<dbReference type="Proteomes" id="UP000274504">
    <property type="component" value="Unassembled WGS sequence"/>
</dbReference>
<accession>A0A0R3SJ03</accession>